<reference evidence="3" key="1">
    <citation type="submission" date="2016-10" db="EMBL/GenBank/DDBJ databases">
        <authorList>
            <person name="Varghese N."/>
            <person name="Submissions S."/>
        </authorList>
    </citation>
    <scope>NUCLEOTIDE SEQUENCE [LARGE SCALE GENOMIC DNA]</scope>
    <source>
        <strain evidence="3">CGMCC 4.3506</strain>
    </source>
</reference>
<evidence type="ECO:0000313" key="2">
    <source>
        <dbReference type="EMBL" id="SDG65471.1"/>
    </source>
</evidence>
<proteinExistence type="predicted"/>
<organism evidence="2 3">
    <name type="scientific">Lentzea fradiae</name>
    <dbReference type="NCBI Taxonomy" id="200378"/>
    <lineage>
        <taxon>Bacteria</taxon>
        <taxon>Bacillati</taxon>
        <taxon>Actinomycetota</taxon>
        <taxon>Actinomycetes</taxon>
        <taxon>Pseudonocardiales</taxon>
        <taxon>Pseudonocardiaceae</taxon>
        <taxon>Lentzea</taxon>
    </lineage>
</organism>
<keyword evidence="3" id="KW-1185">Reference proteome</keyword>
<dbReference type="Pfam" id="PF22880">
    <property type="entry name" value="DUF7019"/>
    <property type="match status" value="2"/>
</dbReference>
<dbReference type="AlphaFoldDB" id="A0A1G7W0N0"/>
<dbReference type="Proteomes" id="UP000199623">
    <property type="component" value="Unassembled WGS sequence"/>
</dbReference>
<evidence type="ECO:0000256" key="1">
    <source>
        <dbReference type="SAM" id="MobiDB-lite"/>
    </source>
</evidence>
<evidence type="ECO:0000313" key="3">
    <source>
        <dbReference type="Proteomes" id="UP000199623"/>
    </source>
</evidence>
<dbReference type="EMBL" id="FNCC01000010">
    <property type="protein sequence ID" value="SDG65471.1"/>
    <property type="molecule type" value="Genomic_DNA"/>
</dbReference>
<dbReference type="NCBIfam" id="NF040893">
    <property type="entry name" value="SAVMC3_10250"/>
    <property type="match status" value="1"/>
</dbReference>
<feature type="region of interest" description="Disordered" evidence="1">
    <location>
        <begin position="262"/>
        <end position="282"/>
    </location>
</feature>
<name>A0A1G7W0N0_9PSEU</name>
<accession>A0A1G7W0N0</accession>
<protein>
    <submittedName>
        <fullName evidence="2">Uncharacterized protein</fullName>
    </submittedName>
</protein>
<dbReference type="InterPro" id="IPR054284">
    <property type="entry name" value="DUF7019"/>
</dbReference>
<sequence length="282" mass="30112">MPEAEQAAGSTLNAAGDVHGNLVQAGDIHGGVHLYLQPERAHGPPRPDASPRYYLYLSDAKVDMLLSQVDPDSTDVATDRLERVLEHLENRALIGTVDEPKQYVRGVMALRWDTLAEDTAVYFGGRTDRTVVGLGGSPGLVGVVDAPGRLHRQVQQPGKPPVLALVQSPLVEQIGQRPAVHPLGEHARLVVDAAHVHAVDDVGMRSERDPGTGLQLEPGTARDRVGVVGLGHLDREIGVPGPVPDPVHHTHSAGLLGAEHLVEPEKNLPPPPSHPRHDTNVS</sequence>
<gene>
    <name evidence="2" type="ORF">SAMN05216553_11076</name>
</gene>